<dbReference type="Proteomes" id="UP000295758">
    <property type="component" value="Unassembled WGS sequence"/>
</dbReference>
<name>A0A1M7MUI0_9FIRM</name>
<evidence type="ECO:0000313" key="7">
    <source>
        <dbReference type="Proteomes" id="UP000198945"/>
    </source>
</evidence>
<dbReference type="GO" id="GO:0003677">
    <property type="term" value="F:DNA binding"/>
    <property type="evidence" value="ECO:0007669"/>
    <property type="project" value="UniProtKB-UniRule"/>
</dbReference>
<dbReference type="PROSITE" id="PS50977">
    <property type="entry name" value="HTH_TETR_2"/>
    <property type="match status" value="1"/>
</dbReference>
<evidence type="ECO:0000313" key="5">
    <source>
        <dbReference type="EMBL" id="TDS27278.1"/>
    </source>
</evidence>
<evidence type="ECO:0000256" key="2">
    <source>
        <dbReference type="PROSITE-ProRule" id="PRU00335"/>
    </source>
</evidence>
<evidence type="ECO:0000313" key="9">
    <source>
        <dbReference type="Proteomes" id="UP000295758"/>
    </source>
</evidence>
<dbReference type="PANTHER" id="PTHR43479">
    <property type="entry name" value="ACREF/ENVCD OPERON REPRESSOR-RELATED"/>
    <property type="match status" value="1"/>
</dbReference>
<proteinExistence type="predicted"/>
<dbReference type="Pfam" id="PF00440">
    <property type="entry name" value="TetR_N"/>
    <property type="match status" value="1"/>
</dbReference>
<evidence type="ECO:0000256" key="1">
    <source>
        <dbReference type="ARBA" id="ARBA00023125"/>
    </source>
</evidence>
<evidence type="ECO:0000313" key="6">
    <source>
        <dbReference type="EMBL" id="TDX42277.1"/>
    </source>
</evidence>
<sequence length="224" mass="26189">MIDFDNKDIKKKRTLKVFIEAARELIEEKGIEQVTIREVAKKAGYNSATIYNYFDNCNQLIFFASLDFLGEYSRAMPEYIADADDEIDRFIKMWECFCKYSFENPKIYYAIFSDNIGEHPEILMKKYFNIFPEKLDTAPKDLLPMLLDPDLSHRAAIASKPLIENDYLSKELARQMDNMITYIYHGMLILMVNKRIAYSSDQALKIITKQIKSIVENAICCHQK</sequence>
<dbReference type="RefSeq" id="WP_073159318.1">
    <property type="nucleotide sequence ID" value="NZ_FNEH01000005.1"/>
</dbReference>
<evidence type="ECO:0000313" key="4">
    <source>
        <dbReference type="EMBL" id="SDI36357.1"/>
    </source>
</evidence>
<dbReference type="SUPFAM" id="SSF46689">
    <property type="entry name" value="Homeodomain-like"/>
    <property type="match status" value="1"/>
</dbReference>
<dbReference type="EMBL" id="SOAA01000028">
    <property type="protein sequence ID" value="TDS27278.1"/>
    <property type="molecule type" value="Genomic_DNA"/>
</dbReference>
<dbReference type="AlphaFoldDB" id="A0A1M7MUI0"/>
<feature type="domain" description="HTH tetR-type" evidence="3">
    <location>
        <begin position="12"/>
        <end position="72"/>
    </location>
</feature>
<reference evidence="5 9" key="2">
    <citation type="submission" date="2019-03" db="EMBL/GenBank/DDBJ databases">
        <title>Deep subsurface shale carbon reservoir microbial communities from Ohio and West Virginia, USA.</title>
        <authorList>
            <person name="Wrighton K."/>
        </authorList>
    </citation>
    <scope>NUCLEOTIDE SEQUENCE [LARGE SCALE GENOMIC DNA]</scope>
    <source>
        <strain evidence="5 9">UTICA-S4D12</strain>
    </source>
</reference>
<evidence type="ECO:0000313" key="8">
    <source>
        <dbReference type="Proteomes" id="UP000295472"/>
    </source>
</evidence>
<organism evidence="6 8">
    <name type="scientific">Halanaerobium congolense</name>
    <dbReference type="NCBI Taxonomy" id="54121"/>
    <lineage>
        <taxon>Bacteria</taxon>
        <taxon>Bacillati</taxon>
        <taxon>Bacillota</taxon>
        <taxon>Clostridia</taxon>
        <taxon>Halanaerobiales</taxon>
        <taxon>Halanaerobiaceae</taxon>
        <taxon>Halanaerobium</taxon>
    </lineage>
</organism>
<dbReference type="Proteomes" id="UP000295472">
    <property type="component" value="Unassembled WGS sequence"/>
</dbReference>
<dbReference type="GeneID" id="57013239"/>
<dbReference type="EMBL" id="SOEF01000023">
    <property type="protein sequence ID" value="TDX42277.1"/>
    <property type="molecule type" value="Genomic_DNA"/>
</dbReference>
<dbReference type="InterPro" id="IPR050624">
    <property type="entry name" value="HTH-type_Tx_Regulator"/>
</dbReference>
<dbReference type="PANTHER" id="PTHR43479:SF11">
    <property type="entry name" value="ACREF_ENVCD OPERON REPRESSOR-RELATED"/>
    <property type="match status" value="1"/>
</dbReference>
<dbReference type="InterPro" id="IPR001647">
    <property type="entry name" value="HTH_TetR"/>
</dbReference>
<keyword evidence="1 2" id="KW-0238">DNA-binding</keyword>
<dbReference type="OrthoDB" id="5366068at2"/>
<feature type="DNA-binding region" description="H-T-H motif" evidence="2">
    <location>
        <begin position="35"/>
        <end position="54"/>
    </location>
</feature>
<protein>
    <submittedName>
        <fullName evidence="4">DNA-binding transcriptional regulator, AcrR family</fullName>
    </submittedName>
    <submittedName>
        <fullName evidence="6">TetR family transcriptional regulator</fullName>
    </submittedName>
</protein>
<gene>
    <name evidence="5" type="ORF">BY453_12821</name>
    <name evidence="6" type="ORF">C7954_12333</name>
    <name evidence="4" type="ORF">SAMN04515654_10525</name>
</gene>
<dbReference type="Proteomes" id="UP000198945">
    <property type="component" value="Unassembled WGS sequence"/>
</dbReference>
<dbReference type="EMBL" id="FNEH01000005">
    <property type="protein sequence ID" value="SDI36357.1"/>
    <property type="molecule type" value="Genomic_DNA"/>
</dbReference>
<dbReference type="PRINTS" id="PR00455">
    <property type="entry name" value="HTHTETR"/>
</dbReference>
<dbReference type="Gene3D" id="1.10.357.10">
    <property type="entry name" value="Tetracycline Repressor, domain 2"/>
    <property type="match status" value="1"/>
</dbReference>
<evidence type="ECO:0000259" key="3">
    <source>
        <dbReference type="PROSITE" id="PS50977"/>
    </source>
</evidence>
<reference evidence="4 7" key="1">
    <citation type="submission" date="2016-10" db="EMBL/GenBank/DDBJ databases">
        <authorList>
            <person name="de Groot N.N."/>
        </authorList>
    </citation>
    <scope>NUCLEOTIDE SEQUENCE [LARGE SCALE GENOMIC DNA]</scope>
    <source>
        <strain evidence="4 7">WG7</strain>
    </source>
</reference>
<reference evidence="6 8" key="3">
    <citation type="submission" date="2019-03" db="EMBL/GenBank/DDBJ databases">
        <title>Subsurface microbial communities from deep shales in Ohio and West Virginia, USA.</title>
        <authorList>
            <person name="Wrighton K."/>
        </authorList>
    </citation>
    <scope>NUCLEOTIDE SEQUENCE [LARGE SCALE GENOMIC DNA]</scope>
    <source>
        <strain evidence="6 8">DSMZ 11287</strain>
    </source>
</reference>
<dbReference type="STRING" id="54121.SAMN04515653_10525"/>
<accession>A0A1M7MUI0</accession>
<dbReference type="InterPro" id="IPR009057">
    <property type="entry name" value="Homeodomain-like_sf"/>
</dbReference>